<keyword evidence="2" id="KW-0812">Transmembrane</keyword>
<evidence type="ECO:0000256" key="1">
    <source>
        <dbReference type="SAM" id="MobiDB-lite"/>
    </source>
</evidence>
<accession>A0A918F3C1</accession>
<protein>
    <submittedName>
        <fullName evidence="3">Uncharacterized protein</fullName>
    </submittedName>
</protein>
<gene>
    <name evidence="3" type="ORF">GCM10008957_07550</name>
</gene>
<evidence type="ECO:0000313" key="4">
    <source>
        <dbReference type="Proteomes" id="UP000603865"/>
    </source>
</evidence>
<feature type="transmembrane region" description="Helical" evidence="2">
    <location>
        <begin position="283"/>
        <end position="303"/>
    </location>
</feature>
<proteinExistence type="predicted"/>
<keyword evidence="4" id="KW-1185">Reference proteome</keyword>
<evidence type="ECO:0000256" key="2">
    <source>
        <dbReference type="SAM" id="Phobius"/>
    </source>
</evidence>
<feature type="region of interest" description="Disordered" evidence="1">
    <location>
        <begin position="113"/>
        <end position="186"/>
    </location>
</feature>
<feature type="compositionally biased region" description="Low complexity" evidence="1">
    <location>
        <begin position="147"/>
        <end position="173"/>
    </location>
</feature>
<name>A0A918F3C1_9DEIO</name>
<reference evidence="3" key="2">
    <citation type="submission" date="2020-09" db="EMBL/GenBank/DDBJ databases">
        <authorList>
            <person name="Sun Q."/>
            <person name="Ohkuma M."/>
        </authorList>
    </citation>
    <scope>NUCLEOTIDE SEQUENCE</scope>
    <source>
        <strain evidence="3">JCM 31311</strain>
    </source>
</reference>
<keyword evidence="2" id="KW-0472">Membrane</keyword>
<organism evidence="3 4">
    <name type="scientific">Deinococcus ruber</name>
    <dbReference type="NCBI Taxonomy" id="1848197"/>
    <lineage>
        <taxon>Bacteria</taxon>
        <taxon>Thermotogati</taxon>
        <taxon>Deinococcota</taxon>
        <taxon>Deinococci</taxon>
        <taxon>Deinococcales</taxon>
        <taxon>Deinococcaceae</taxon>
        <taxon>Deinococcus</taxon>
    </lineage>
</organism>
<dbReference type="Proteomes" id="UP000603865">
    <property type="component" value="Unassembled WGS sequence"/>
</dbReference>
<comment type="caution">
    <text evidence="3">The sequence shown here is derived from an EMBL/GenBank/DDBJ whole genome shotgun (WGS) entry which is preliminary data.</text>
</comment>
<dbReference type="AlphaFoldDB" id="A0A918F3C1"/>
<dbReference type="RefSeq" id="WP_189088167.1">
    <property type="nucleotide sequence ID" value="NZ_BMQL01000002.1"/>
</dbReference>
<evidence type="ECO:0000313" key="3">
    <source>
        <dbReference type="EMBL" id="GGQ97583.1"/>
    </source>
</evidence>
<feature type="transmembrane region" description="Helical" evidence="2">
    <location>
        <begin position="309"/>
        <end position="329"/>
    </location>
</feature>
<keyword evidence="2" id="KW-1133">Transmembrane helix</keyword>
<feature type="compositionally biased region" description="Pro residues" evidence="1">
    <location>
        <begin position="136"/>
        <end position="146"/>
    </location>
</feature>
<sequence>MNDHIVEALTHAGLSPSPLGILEYANSFFALYADKLVYGEDKRLSTVALPDVTRIHSDREGVLRVETSERTAITASLLGYDPGQVQQFFQQVRDVTARAKELPVMPLNRAAKSEPALSPVVATTLPPTPSVSAAPEPAPSRFPSVPPSSSSSSTSLPPVTPVVSSTSVPVVPSAAMPRPDIGSAESSLRPEPLVISSMPAIHDIPPPRKSAPAVVRIQSGGTLGEPGSPVPSVAVGSVPTPDPVQTSVSGPSMAPVPQVMALSLSGRDLLRARADSVQRFSGSVRVLAVVLGLAALGLAFVQYRDNQTVSGVWTLLTGGVGMVALLAFAEALRLLAALGTELGAGDSGHE</sequence>
<dbReference type="EMBL" id="BMQL01000002">
    <property type="protein sequence ID" value="GGQ97583.1"/>
    <property type="molecule type" value="Genomic_DNA"/>
</dbReference>
<reference evidence="3" key="1">
    <citation type="journal article" date="2014" name="Int. J. Syst. Evol. Microbiol.">
        <title>Complete genome sequence of Corynebacterium casei LMG S-19264T (=DSM 44701T), isolated from a smear-ripened cheese.</title>
        <authorList>
            <consortium name="US DOE Joint Genome Institute (JGI-PGF)"/>
            <person name="Walter F."/>
            <person name="Albersmeier A."/>
            <person name="Kalinowski J."/>
            <person name="Ruckert C."/>
        </authorList>
    </citation>
    <scope>NUCLEOTIDE SEQUENCE</scope>
    <source>
        <strain evidence="3">JCM 31311</strain>
    </source>
</reference>